<keyword evidence="5 7" id="KW-0547">Nucleotide-binding</keyword>
<dbReference type="Proteomes" id="UP000182190">
    <property type="component" value="Unassembled WGS sequence"/>
</dbReference>
<keyword evidence="10" id="KW-1185">Reference proteome</keyword>
<gene>
    <name evidence="7 9" type="primary">murD</name>
    <name evidence="9" type="ORF">PL9631_360005</name>
</gene>
<dbReference type="GO" id="GO:0071555">
    <property type="term" value="P:cell wall organization"/>
    <property type="evidence" value="ECO:0007669"/>
    <property type="project" value="UniProtKB-KW"/>
</dbReference>
<name>A0A7Z9E182_9CYAN</name>
<dbReference type="EMBL" id="CZCS02000175">
    <property type="protein sequence ID" value="VXD17687.1"/>
    <property type="molecule type" value="Genomic_DNA"/>
</dbReference>
<keyword evidence="4 7" id="KW-0436">Ligase</keyword>
<dbReference type="Pfam" id="PF08245">
    <property type="entry name" value="Mur_ligase_M"/>
    <property type="match status" value="1"/>
</dbReference>
<evidence type="ECO:0000259" key="8">
    <source>
        <dbReference type="Pfam" id="PF08245"/>
    </source>
</evidence>
<dbReference type="PANTHER" id="PTHR43692:SF1">
    <property type="entry name" value="UDP-N-ACETYLMURAMOYLALANINE--D-GLUTAMATE LIGASE"/>
    <property type="match status" value="1"/>
</dbReference>
<comment type="function">
    <text evidence="7">Cell wall formation. Catalyzes the addition of glutamate to the nucleotide precursor UDP-N-acetylmuramoyl-L-alanine (UMA).</text>
</comment>
<evidence type="ECO:0000256" key="2">
    <source>
        <dbReference type="ARBA" id="ARBA00004752"/>
    </source>
</evidence>
<evidence type="ECO:0000256" key="3">
    <source>
        <dbReference type="ARBA" id="ARBA00022490"/>
    </source>
</evidence>
<dbReference type="OrthoDB" id="9809796at2"/>
<dbReference type="NCBIfam" id="TIGR01087">
    <property type="entry name" value="murD"/>
    <property type="match status" value="1"/>
</dbReference>
<evidence type="ECO:0000256" key="4">
    <source>
        <dbReference type="ARBA" id="ARBA00022598"/>
    </source>
</evidence>
<keyword evidence="7" id="KW-0573">Peptidoglycan synthesis</keyword>
<sequence length="457" mass="50257">MPKVHIIGLGRSGNAAARLLKLQGWDVILSDRNSSSTLETQKQQLETEGIQVELGHTFQPDTSLDLIVVSPGVPWDSPGLKVARNLGIETIGELELAWRNLRHLPWVCITGTNGKTTTTALTTAIFQAAGLNAPACGNIGYAACELALQEYQGIEKPLDWVIAEVSSYQIESSSTLTPKIAIWTTFTPDHLSRHYTLERYYDIKAKLLYQSQIQIINGDDPYLRETANQRWLSASWTSVLGREKLVANPELGFYIDNNWVMQNGDKIVKADALKMVGSHNQQNLLMSVAAARLAGIETPAISQAVSDFPGVAHRLEQIMTWKGIDWINDSKATNYDAAEVGLSAVNSPVILIAGGEAKQGEDRAWINQIKAKAVSVLLIGDAAEAFAKRLIEENYSNFEIVETMEKAIIKSSEIAPKLGAKVVLLSPACASFDQYQSFEHRGDHFRKLCLELQSGRV</sequence>
<keyword evidence="7" id="KW-0133">Cell shape</keyword>
<dbReference type="Gene3D" id="3.90.190.20">
    <property type="entry name" value="Mur ligase, C-terminal domain"/>
    <property type="match status" value="1"/>
</dbReference>
<comment type="similarity">
    <text evidence="7">Belongs to the MurCDEF family.</text>
</comment>
<keyword evidence="7" id="KW-0961">Cell wall biogenesis/degradation</keyword>
<dbReference type="InterPro" id="IPR036615">
    <property type="entry name" value="Mur_ligase_C_dom_sf"/>
</dbReference>
<accession>A0A7Z9E182</accession>
<dbReference type="InterPro" id="IPR036565">
    <property type="entry name" value="Mur-like_cat_sf"/>
</dbReference>
<dbReference type="AlphaFoldDB" id="A0A7Z9E182"/>
<dbReference type="GO" id="GO:0005524">
    <property type="term" value="F:ATP binding"/>
    <property type="evidence" value="ECO:0007669"/>
    <property type="project" value="UniProtKB-UniRule"/>
</dbReference>
<evidence type="ECO:0000256" key="7">
    <source>
        <dbReference type="HAMAP-Rule" id="MF_00639"/>
    </source>
</evidence>
<evidence type="ECO:0000313" key="9">
    <source>
        <dbReference type="EMBL" id="VXD17687.1"/>
    </source>
</evidence>
<dbReference type="SUPFAM" id="SSF51984">
    <property type="entry name" value="MurCD N-terminal domain"/>
    <property type="match status" value="1"/>
</dbReference>
<dbReference type="GO" id="GO:0009252">
    <property type="term" value="P:peptidoglycan biosynthetic process"/>
    <property type="evidence" value="ECO:0007669"/>
    <property type="project" value="UniProtKB-UniRule"/>
</dbReference>
<keyword evidence="6 7" id="KW-0067">ATP-binding</keyword>
<dbReference type="Pfam" id="PF21799">
    <property type="entry name" value="MurD-like_N"/>
    <property type="match status" value="1"/>
</dbReference>
<comment type="pathway">
    <text evidence="2 7">Cell wall biogenesis; peptidoglycan biosynthesis.</text>
</comment>
<evidence type="ECO:0000313" key="10">
    <source>
        <dbReference type="Proteomes" id="UP000182190"/>
    </source>
</evidence>
<dbReference type="PANTHER" id="PTHR43692">
    <property type="entry name" value="UDP-N-ACETYLMURAMOYLALANINE--D-GLUTAMATE LIGASE"/>
    <property type="match status" value="1"/>
</dbReference>
<evidence type="ECO:0000256" key="5">
    <source>
        <dbReference type="ARBA" id="ARBA00022741"/>
    </source>
</evidence>
<keyword evidence="7" id="KW-0132">Cell division</keyword>
<dbReference type="GO" id="GO:0008764">
    <property type="term" value="F:UDP-N-acetylmuramoylalanine-D-glutamate ligase activity"/>
    <property type="evidence" value="ECO:0007669"/>
    <property type="project" value="UniProtKB-UniRule"/>
</dbReference>
<keyword evidence="3 7" id="KW-0963">Cytoplasm</keyword>
<feature type="domain" description="Mur ligase central" evidence="8">
    <location>
        <begin position="109"/>
        <end position="291"/>
    </location>
</feature>
<dbReference type="Gene3D" id="3.40.50.720">
    <property type="entry name" value="NAD(P)-binding Rossmann-like Domain"/>
    <property type="match status" value="1"/>
</dbReference>
<dbReference type="UniPathway" id="UPA00219"/>
<comment type="subcellular location">
    <subcellularLocation>
        <location evidence="1 7">Cytoplasm</location>
    </subcellularLocation>
</comment>
<dbReference type="InterPro" id="IPR005762">
    <property type="entry name" value="MurD"/>
</dbReference>
<dbReference type="GO" id="GO:0008360">
    <property type="term" value="P:regulation of cell shape"/>
    <property type="evidence" value="ECO:0007669"/>
    <property type="project" value="UniProtKB-KW"/>
</dbReference>
<comment type="caution">
    <text evidence="9">The sequence shown here is derived from an EMBL/GenBank/DDBJ whole genome shotgun (WGS) entry which is preliminary data.</text>
</comment>
<evidence type="ECO:0000256" key="1">
    <source>
        <dbReference type="ARBA" id="ARBA00004496"/>
    </source>
</evidence>
<proteinExistence type="inferred from homology"/>
<dbReference type="GO" id="GO:0051301">
    <property type="term" value="P:cell division"/>
    <property type="evidence" value="ECO:0007669"/>
    <property type="project" value="UniProtKB-KW"/>
</dbReference>
<organism evidence="9 10">
    <name type="scientific">Planktothrix paucivesiculata PCC 9631</name>
    <dbReference type="NCBI Taxonomy" id="671071"/>
    <lineage>
        <taxon>Bacteria</taxon>
        <taxon>Bacillati</taxon>
        <taxon>Cyanobacteriota</taxon>
        <taxon>Cyanophyceae</taxon>
        <taxon>Oscillatoriophycideae</taxon>
        <taxon>Oscillatoriales</taxon>
        <taxon>Microcoleaceae</taxon>
        <taxon>Planktothrix</taxon>
    </lineage>
</organism>
<feature type="binding site" evidence="7">
    <location>
        <begin position="111"/>
        <end position="117"/>
    </location>
    <ligand>
        <name>ATP</name>
        <dbReference type="ChEBI" id="CHEBI:30616"/>
    </ligand>
</feature>
<dbReference type="Gene3D" id="3.40.1190.10">
    <property type="entry name" value="Mur-like, catalytic domain"/>
    <property type="match status" value="1"/>
</dbReference>
<protein>
    <recommendedName>
        <fullName evidence="7">UDP-N-acetylmuramoylalanine--D-glutamate ligase</fullName>
        <ecNumber evidence="7">6.3.2.9</ecNumber>
    </recommendedName>
    <alternativeName>
        <fullName evidence="7">D-glutamic acid-adding enzyme</fullName>
    </alternativeName>
    <alternativeName>
        <fullName evidence="7">UDP-N-acetylmuramoyl-L-alanyl-D-glutamate synthetase</fullName>
    </alternativeName>
</protein>
<reference evidence="9" key="1">
    <citation type="submission" date="2019-10" db="EMBL/GenBank/DDBJ databases">
        <authorList>
            <consortium name="Genoscope - CEA"/>
            <person name="William W."/>
        </authorList>
    </citation>
    <scope>NUCLEOTIDE SEQUENCE [LARGE SCALE GENOMIC DNA]</scope>
    <source>
        <strain evidence="9">BBR_PRJEB10994</strain>
    </source>
</reference>
<keyword evidence="7" id="KW-0131">Cell cycle</keyword>
<dbReference type="RefSeq" id="WP_083617401.1">
    <property type="nucleotide sequence ID" value="NZ_LR735000.1"/>
</dbReference>
<dbReference type="HAMAP" id="MF_00639">
    <property type="entry name" value="MurD"/>
    <property type="match status" value="1"/>
</dbReference>
<comment type="catalytic activity">
    <reaction evidence="7">
        <text>UDP-N-acetyl-alpha-D-muramoyl-L-alanine + D-glutamate + ATP = UDP-N-acetyl-alpha-D-muramoyl-L-alanyl-D-glutamate + ADP + phosphate + H(+)</text>
        <dbReference type="Rhea" id="RHEA:16429"/>
        <dbReference type="ChEBI" id="CHEBI:15378"/>
        <dbReference type="ChEBI" id="CHEBI:29986"/>
        <dbReference type="ChEBI" id="CHEBI:30616"/>
        <dbReference type="ChEBI" id="CHEBI:43474"/>
        <dbReference type="ChEBI" id="CHEBI:83898"/>
        <dbReference type="ChEBI" id="CHEBI:83900"/>
        <dbReference type="ChEBI" id="CHEBI:456216"/>
        <dbReference type="EC" id="6.3.2.9"/>
    </reaction>
</comment>
<dbReference type="GO" id="GO:0005737">
    <property type="term" value="C:cytoplasm"/>
    <property type="evidence" value="ECO:0007669"/>
    <property type="project" value="UniProtKB-SubCell"/>
</dbReference>
<dbReference type="SUPFAM" id="SSF53244">
    <property type="entry name" value="MurD-like peptide ligases, peptide-binding domain"/>
    <property type="match status" value="1"/>
</dbReference>
<dbReference type="SUPFAM" id="SSF53623">
    <property type="entry name" value="MurD-like peptide ligases, catalytic domain"/>
    <property type="match status" value="1"/>
</dbReference>
<dbReference type="InterPro" id="IPR013221">
    <property type="entry name" value="Mur_ligase_cen"/>
</dbReference>
<dbReference type="EC" id="6.3.2.9" evidence="7"/>
<evidence type="ECO:0000256" key="6">
    <source>
        <dbReference type="ARBA" id="ARBA00022840"/>
    </source>
</evidence>